<reference evidence="3" key="2">
    <citation type="submission" date="2020-09" db="EMBL/GenBank/DDBJ databases">
        <authorList>
            <person name="Sun Q."/>
            <person name="Kim S."/>
        </authorList>
    </citation>
    <scope>NUCLEOTIDE SEQUENCE</scope>
    <source>
        <strain evidence="3">KCTC 12113</strain>
    </source>
</reference>
<evidence type="ECO:0008006" key="5">
    <source>
        <dbReference type="Google" id="ProtNLM"/>
    </source>
</evidence>
<feature type="region of interest" description="Disordered" evidence="1">
    <location>
        <begin position="229"/>
        <end position="254"/>
    </location>
</feature>
<dbReference type="Proteomes" id="UP000634668">
    <property type="component" value="Unassembled WGS sequence"/>
</dbReference>
<name>A0A918J608_9FLAO</name>
<evidence type="ECO:0000256" key="1">
    <source>
        <dbReference type="SAM" id="MobiDB-lite"/>
    </source>
</evidence>
<feature type="compositionally biased region" description="Acidic residues" evidence="1">
    <location>
        <begin position="237"/>
        <end position="247"/>
    </location>
</feature>
<evidence type="ECO:0000313" key="3">
    <source>
        <dbReference type="EMBL" id="GGW49245.1"/>
    </source>
</evidence>
<sequence length="566" mass="62775">MNLRKGLTLSAVLGLLLSATFISCEEDFTTLGSGVVGNEPFTANKAVFDVFAYNKKVGAVRTNRIPVYQIGNFNDPIYGTTEASITTQVQLSSVNPVFGKYSAEVEAKADSDSSSLTVKENETVKEVYLYIPFLVSPFADKDGEEVKDSLADGTPPSRQPKIFDLDSIFGNRDVPFRFKVERSTYFLRDLDPNSNFQEAQSYYSNQRFSPNFVSDVLFDGEVEISNKDSLEFAVDNPDTDGVDESEEEPKRTPPGIKVPLDKAFFQANILDKEGSQELFSQANFVEFFRGIHLSVPDDILLLLDLTQGYITMTYEYDSVTSSSDATIKKEEKEFLLSLIRREAQSGIISGNAVNTFINADYPTEIANAMDTGDNASKLYIKGGAGSYAQIKLFDETNGEEIINQIKDKNWIINEANLVFYVDRSTLNAAPNAIEPSVLYLYKENGGPVYNPFLESQDDIANGNITNYDGKLYKEDGKGDRYKIRITNLINDIIVRDSTNATLNLTVTSDIRVTNARKALLADDSEVNVPLMSIVNPFGTVLIGSGNVPNGQENRKLQLEIFYTKAN</sequence>
<dbReference type="RefSeq" id="WP_026814712.1">
    <property type="nucleotide sequence ID" value="NZ_BMWP01000039.1"/>
</dbReference>
<dbReference type="InterPro" id="IPR025366">
    <property type="entry name" value="DUF4270"/>
</dbReference>
<comment type="caution">
    <text evidence="3">The sequence shown here is derived from an EMBL/GenBank/DDBJ whole genome shotgun (WGS) entry which is preliminary data.</text>
</comment>
<keyword evidence="4" id="KW-1185">Reference proteome</keyword>
<dbReference type="EMBL" id="BMWP01000039">
    <property type="protein sequence ID" value="GGW49245.1"/>
    <property type="molecule type" value="Genomic_DNA"/>
</dbReference>
<proteinExistence type="predicted"/>
<feature type="chain" id="PRO_5036972941" description="DUF4270 domain-containing protein" evidence="2">
    <location>
        <begin position="25"/>
        <end position="566"/>
    </location>
</feature>
<protein>
    <recommendedName>
        <fullName evidence="5">DUF4270 domain-containing protein</fullName>
    </recommendedName>
</protein>
<evidence type="ECO:0000313" key="4">
    <source>
        <dbReference type="Proteomes" id="UP000634668"/>
    </source>
</evidence>
<gene>
    <name evidence="3" type="ORF">GCM10007383_36510</name>
</gene>
<accession>A0A918J608</accession>
<evidence type="ECO:0000256" key="2">
    <source>
        <dbReference type="SAM" id="SignalP"/>
    </source>
</evidence>
<dbReference type="PROSITE" id="PS51257">
    <property type="entry name" value="PROKAR_LIPOPROTEIN"/>
    <property type="match status" value="1"/>
</dbReference>
<feature type="signal peptide" evidence="2">
    <location>
        <begin position="1"/>
        <end position="24"/>
    </location>
</feature>
<organism evidence="3 4">
    <name type="scientific">Arenibacter certesii</name>
    <dbReference type="NCBI Taxonomy" id="228955"/>
    <lineage>
        <taxon>Bacteria</taxon>
        <taxon>Pseudomonadati</taxon>
        <taxon>Bacteroidota</taxon>
        <taxon>Flavobacteriia</taxon>
        <taxon>Flavobacteriales</taxon>
        <taxon>Flavobacteriaceae</taxon>
        <taxon>Arenibacter</taxon>
    </lineage>
</organism>
<keyword evidence="2" id="KW-0732">Signal</keyword>
<reference evidence="3" key="1">
    <citation type="journal article" date="2014" name="Int. J. Syst. Evol. Microbiol.">
        <title>Complete genome sequence of Corynebacterium casei LMG S-19264T (=DSM 44701T), isolated from a smear-ripened cheese.</title>
        <authorList>
            <consortium name="US DOE Joint Genome Institute (JGI-PGF)"/>
            <person name="Walter F."/>
            <person name="Albersmeier A."/>
            <person name="Kalinowski J."/>
            <person name="Ruckert C."/>
        </authorList>
    </citation>
    <scope>NUCLEOTIDE SEQUENCE</scope>
    <source>
        <strain evidence="3">KCTC 12113</strain>
    </source>
</reference>
<dbReference type="Pfam" id="PF14092">
    <property type="entry name" value="DUF4270"/>
    <property type="match status" value="1"/>
</dbReference>
<dbReference type="AlphaFoldDB" id="A0A918J608"/>